<dbReference type="EC" id="3.2.2.-" evidence="6"/>
<comment type="catalytic activity">
    <reaction evidence="5 6">
        <text>queuosine 5'-phosphate + H2O = queuine + D-ribose 5-phosphate</text>
        <dbReference type="Rhea" id="RHEA:75387"/>
        <dbReference type="ChEBI" id="CHEBI:15377"/>
        <dbReference type="ChEBI" id="CHEBI:17433"/>
        <dbReference type="ChEBI" id="CHEBI:78346"/>
        <dbReference type="ChEBI" id="CHEBI:194371"/>
    </reaction>
    <physiologicalReaction direction="left-to-right" evidence="5 6">
        <dbReference type="Rhea" id="RHEA:75388"/>
    </physiologicalReaction>
</comment>
<name>G0UWI4_TRYCI</name>
<dbReference type="InterPro" id="IPR019438">
    <property type="entry name" value="Q_salvage"/>
</dbReference>
<dbReference type="PANTHER" id="PTHR21314">
    <property type="entry name" value="QUEUOSINE 5'-PHOSPHATE N-GLYCOSYLASE_HYDROLASE-RELATED"/>
    <property type="match status" value="1"/>
</dbReference>
<evidence type="ECO:0000256" key="5">
    <source>
        <dbReference type="ARBA" id="ARBA00048204"/>
    </source>
</evidence>
<gene>
    <name evidence="7" type="ORF">TCIL3000_10_5150</name>
</gene>
<evidence type="ECO:0000256" key="3">
    <source>
        <dbReference type="ARBA" id="ARBA00035306"/>
    </source>
</evidence>
<dbReference type="VEuPathDB" id="TriTrypDB:TcIL3000_10_5150"/>
<dbReference type="GO" id="GO:0016787">
    <property type="term" value="F:hydrolase activity"/>
    <property type="evidence" value="ECO:0007669"/>
    <property type="project" value="UniProtKB-KW"/>
</dbReference>
<evidence type="ECO:0000256" key="4">
    <source>
        <dbReference type="ARBA" id="ARBA00035393"/>
    </source>
</evidence>
<reference evidence="7" key="1">
    <citation type="journal article" date="2012" name="Proc. Natl. Acad. Sci. U.S.A.">
        <title>Antigenic diversity is generated by distinct evolutionary mechanisms in African trypanosome species.</title>
        <authorList>
            <person name="Jackson A.P."/>
            <person name="Berry A."/>
            <person name="Aslett M."/>
            <person name="Allison H.C."/>
            <person name="Burton P."/>
            <person name="Vavrova-Anderson J."/>
            <person name="Brown R."/>
            <person name="Browne H."/>
            <person name="Corton N."/>
            <person name="Hauser H."/>
            <person name="Gamble J."/>
            <person name="Gilderthorp R."/>
            <person name="Marcello L."/>
            <person name="McQuillan J."/>
            <person name="Otto T.D."/>
            <person name="Quail M.A."/>
            <person name="Sanders M.J."/>
            <person name="van Tonder A."/>
            <person name="Ginger M.L."/>
            <person name="Field M.C."/>
            <person name="Barry J.D."/>
            <person name="Hertz-Fowler C."/>
            <person name="Berriman M."/>
        </authorList>
    </citation>
    <scope>NUCLEOTIDE SEQUENCE</scope>
    <source>
        <strain evidence="7">IL3000</strain>
    </source>
</reference>
<dbReference type="GO" id="GO:0006400">
    <property type="term" value="P:tRNA modification"/>
    <property type="evidence" value="ECO:0007669"/>
    <property type="project" value="TreeGrafter"/>
</dbReference>
<evidence type="ECO:0000256" key="6">
    <source>
        <dbReference type="RuleBase" id="RU365002"/>
    </source>
</evidence>
<comment type="similarity">
    <text evidence="2 6">Belongs to the QNG1 protein family.</text>
</comment>
<comment type="function">
    <text evidence="6">Catalyzes the hydrolysis of queuosine 5'-phosphate, releasing the nucleobase queuine (q). Is required for salvage of queuine from exogenous queuosine (Q) that is imported and then converted to queuosine 5'-phosphate intracellularly.</text>
</comment>
<dbReference type="PANTHER" id="PTHR21314:SF0">
    <property type="entry name" value="QUEUOSINE 5'-PHOSPHATE N-GLYCOSYLASE_HYDROLASE"/>
    <property type="match status" value="1"/>
</dbReference>
<keyword evidence="1 6" id="KW-0378">Hydrolase</keyword>
<proteinExistence type="inferred from homology"/>
<sequence length="481" mass="53566">MLPSFFFEKKGKKILTLDFHVLLSNYFFSALFSVFFLSSPSHPAMVKSVKTSIRELMGCDVAIGSLCDVRVMDIERCSKKAQFETLLREYADYFYPKLKNGRNISTSAWLAAVPVSLRVSVEDVVNYLGMLVAIDFRHWGEDTSDVAAVGSRVEGFCGFYAAVPAEGIDEDMPAGSSGRRLIRGSMAMVHLLRRAVEKEDLRWYCPIFLQQFRTTEEALEALKCCFVGCKEDGCTPMQMPATRERVELLMSLSRSLLERDTSYYKMLCTCEGYLYGDVPSRLGFIEMLVELHPRYHDVCVLGSREKESERADGDNCIVVPALKLAQLTAIAVDEAVSAINSNVAGTTGPSDGNISDSVTRLPLFKDRCHLTVCCDYQLPKALRSLGLMEYSPRLASLVDGGVLLTPGGAEECSIRVGALVASERLLDYLNSPHFITTSSASDAEGGRRIWDAAMVDSMLWWIGRHYVGESVRHHLCRTIMY</sequence>
<protein>
    <recommendedName>
        <fullName evidence="3 6">Queuosine 5'-phosphate N-glycosylase/hydrolase</fullName>
        <ecNumber evidence="6">3.2.2.-</ecNumber>
    </recommendedName>
    <alternativeName>
        <fullName evidence="4 6">Queuosine-nucleotide N-glycosylase/hydrolase</fullName>
    </alternativeName>
</protein>
<evidence type="ECO:0000256" key="1">
    <source>
        <dbReference type="ARBA" id="ARBA00022801"/>
    </source>
</evidence>
<dbReference type="Pfam" id="PF10343">
    <property type="entry name" value="Q_salvage"/>
    <property type="match status" value="1"/>
</dbReference>
<evidence type="ECO:0000313" key="7">
    <source>
        <dbReference type="EMBL" id="CCC93750.1"/>
    </source>
</evidence>
<evidence type="ECO:0000256" key="2">
    <source>
        <dbReference type="ARBA" id="ARBA00035119"/>
    </source>
</evidence>
<accession>G0UWI4</accession>
<dbReference type="AlphaFoldDB" id="G0UWI4"/>
<dbReference type="EMBL" id="HE575323">
    <property type="protein sequence ID" value="CCC93750.1"/>
    <property type="molecule type" value="Genomic_DNA"/>
</dbReference>
<organism evidence="7">
    <name type="scientific">Trypanosoma congolense (strain IL3000)</name>
    <dbReference type="NCBI Taxonomy" id="1068625"/>
    <lineage>
        <taxon>Eukaryota</taxon>
        <taxon>Discoba</taxon>
        <taxon>Euglenozoa</taxon>
        <taxon>Kinetoplastea</taxon>
        <taxon>Metakinetoplastina</taxon>
        <taxon>Trypanosomatida</taxon>
        <taxon>Trypanosomatidae</taxon>
        <taxon>Trypanosoma</taxon>
        <taxon>Nannomonas</taxon>
    </lineage>
</organism>